<comment type="similarity">
    <text evidence="2 7">Belongs to the major facilitator superfamily. Sugar transporter (TC 2.A.1.1) family.</text>
</comment>
<feature type="transmembrane region" description="Helical" evidence="9">
    <location>
        <begin position="292"/>
        <end position="315"/>
    </location>
</feature>
<evidence type="ECO:0000256" key="5">
    <source>
        <dbReference type="ARBA" id="ARBA00022989"/>
    </source>
</evidence>
<dbReference type="AlphaFoldDB" id="A0A0D2BW63"/>
<feature type="transmembrane region" description="Helical" evidence="9">
    <location>
        <begin position="108"/>
        <end position="132"/>
    </location>
</feature>
<dbReference type="GeneID" id="27359307"/>
<keyword evidence="12" id="KW-1185">Reference proteome</keyword>
<feature type="compositionally biased region" description="Basic and acidic residues" evidence="8">
    <location>
        <begin position="476"/>
        <end position="493"/>
    </location>
</feature>
<dbReference type="EMBL" id="KN847337">
    <property type="protein sequence ID" value="KIW41702.1"/>
    <property type="molecule type" value="Genomic_DNA"/>
</dbReference>
<dbReference type="Gene3D" id="1.20.1250.20">
    <property type="entry name" value="MFS general substrate transporter like domains"/>
    <property type="match status" value="1"/>
</dbReference>
<accession>A0A0D2BW63</accession>
<dbReference type="OrthoDB" id="6612291at2759"/>
<name>A0A0D2BW63_9EURO</name>
<dbReference type="InterPro" id="IPR005829">
    <property type="entry name" value="Sugar_transporter_CS"/>
</dbReference>
<keyword evidence="3 7" id="KW-0813">Transport</keyword>
<dbReference type="InterPro" id="IPR003663">
    <property type="entry name" value="Sugar/inositol_transpt"/>
</dbReference>
<evidence type="ECO:0000256" key="2">
    <source>
        <dbReference type="ARBA" id="ARBA00010992"/>
    </source>
</evidence>
<feature type="transmembrane region" description="Helical" evidence="9">
    <location>
        <begin position="267"/>
        <end position="286"/>
    </location>
</feature>
<evidence type="ECO:0000256" key="1">
    <source>
        <dbReference type="ARBA" id="ARBA00004141"/>
    </source>
</evidence>
<feature type="transmembrane region" description="Helical" evidence="9">
    <location>
        <begin position="403"/>
        <end position="420"/>
    </location>
</feature>
<dbReference type="HOGENOM" id="CLU_001265_30_13_1"/>
<evidence type="ECO:0000313" key="11">
    <source>
        <dbReference type="EMBL" id="KIW41702.1"/>
    </source>
</evidence>
<dbReference type="Pfam" id="PF00083">
    <property type="entry name" value="Sugar_tr"/>
    <property type="match status" value="1"/>
</dbReference>
<feature type="transmembrane region" description="Helical" evidence="9">
    <location>
        <begin position="144"/>
        <end position="169"/>
    </location>
</feature>
<dbReference type="InterPro" id="IPR036259">
    <property type="entry name" value="MFS_trans_sf"/>
</dbReference>
<dbReference type="PRINTS" id="PR00171">
    <property type="entry name" value="SUGRTRNSPORT"/>
</dbReference>
<feature type="transmembrane region" description="Helical" evidence="9">
    <location>
        <begin position="181"/>
        <end position="198"/>
    </location>
</feature>
<evidence type="ECO:0000256" key="6">
    <source>
        <dbReference type="ARBA" id="ARBA00023136"/>
    </source>
</evidence>
<dbReference type="PROSITE" id="PS50850">
    <property type="entry name" value="MFS"/>
    <property type="match status" value="1"/>
</dbReference>
<dbReference type="FunFam" id="1.20.1250.20:FF:000134">
    <property type="entry name" value="MFS sugar transporter protein"/>
    <property type="match status" value="1"/>
</dbReference>
<dbReference type="InterPro" id="IPR050360">
    <property type="entry name" value="MFS_Sugar_Transporters"/>
</dbReference>
<proteinExistence type="inferred from homology"/>
<feature type="region of interest" description="Disordered" evidence="8">
    <location>
        <begin position="476"/>
        <end position="504"/>
    </location>
</feature>
<evidence type="ECO:0000256" key="4">
    <source>
        <dbReference type="ARBA" id="ARBA00022692"/>
    </source>
</evidence>
<feature type="transmembrane region" description="Helical" evidence="9">
    <location>
        <begin position="336"/>
        <end position="355"/>
    </location>
</feature>
<keyword evidence="4 9" id="KW-0812">Transmembrane</keyword>
<organism evidence="11 12">
    <name type="scientific">Exophiala oligosperma</name>
    <dbReference type="NCBI Taxonomy" id="215243"/>
    <lineage>
        <taxon>Eukaryota</taxon>
        <taxon>Fungi</taxon>
        <taxon>Dikarya</taxon>
        <taxon>Ascomycota</taxon>
        <taxon>Pezizomycotina</taxon>
        <taxon>Eurotiomycetes</taxon>
        <taxon>Chaetothyriomycetidae</taxon>
        <taxon>Chaetothyriales</taxon>
        <taxon>Herpotrichiellaceae</taxon>
        <taxon>Exophiala</taxon>
    </lineage>
</organism>
<dbReference type="Proteomes" id="UP000053342">
    <property type="component" value="Unassembled WGS sequence"/>
</dbReference>
<dbReference type="GO" id="GO:0016020">
    <property type="term" value="C:membrane"/>
    <property type="evidence" value="ECO:0007669"/>
    <property type="project" value="UniProtKB-SubCell"/>
</dbReference>
<feature type="transmembrane region" description="Helical" evidence="9">
    <location>
        <begin position="361"/>
        <end position="382"/>
    </location>
</feature>
<feature type="transmembrane region" description="Helical" evidence="9">
    <location>
        <begin position="86"/>
        <end position="102"/>
    </location>
</feature>
<evidence type="ECO:0000256" key="7">
    <source>
        <dbReference type="RuleBase" id="RU003346"/>
    </source>
</evidence>
<dbReference type="GO" id="GO:0005351">
    <property type="term" value="F:carbohydrate:proton symporter activity"/>
    <property type="evidence" value="ECO:0007669"/>
    <property type="project" value="TreeGrafter"/>
</dbReference>
<evidence type="ECO:0000313" key="12">
    <source>
        <dbReference type="Proteomes" id="UP000053342"/>
    </source>
</evidence>
<comment type="subcellular location">
    <subcellularLocation>
        <location evidence="1">Membrane</location>
        <topology evidence="1">Multi-pass membrane protein</topology>
    </subcellularLocation>
</comment>
<gene>
    <name evidence="11" type="ORF">PV06_07233</name>
</gene>
<keyword evidence="5 9" id="KW-1133">Transmembrane helix</keyword>
<evidence type="ECO:0000256" key="3">
    <source>
        <dbReference type="ARBA" id="ARBA00022448"/>
    </source>
</evidence>
<dbReference type="PROSITE" id="PS00216">
    <property type="entry name" value="SUGAR_TRANSPORT_1"/>
    <property type="match status" value="1"/>
</dbReference>
<dbReference type="RefSeq" id="XP_016261918.1">
    <property type="nucleotide sequence ID" value="XM_016408438.1"/>
</dbReference>
<reference evidence="11 12" key="1">
    <citation type="submission" date="2015-01" db="EMBL/GenBank/DDBJ databases">
        <title>The Genome Sequence of Exophiala oligosperma CBS72588.</title>
        <authorList>
            <consortium name="The Broad Institute Genomics Platform"/>
            <person name="Cuomo C."/>
            <person name="de Hoog S."/>
            <person name="Gorbushina A."/>
            <person name="Stielow B."/>
            <person name="Teixiera M."/>
            <person name="Abouelleil A."/>
            <person name="Chapman S.B."/>
            <person name="Priest M."/>
            <person name="Young S.K."/>
            <person name="Wortman J."/>
            <person name="Nusbaum C."/>
            <person name="Birren B."/>
        </authorList>
    </citation>
    <scope>NUCLEOTIDE SEQUENCE [LARGE SCALE GENOMIC DNA]</scope>
    <source>
        <strain evidence="11 12">CBS 72588</strain>
    </source>
</reference>
<protein>
    <recommendedName>
        <fullName evidence="10">Major facilitator superfamily (MFS) profile domain-containing protein</fullName>
    </recommendedName>
</protein>
<feature type="transmembrane region" description="Helical" evidence="9">
    <location>
        <begin position="55"/>
        <end position="74"/>
    </location>
</feature>
<dbReference type="InterPro" id="IPR020846">
    <property type="entry name" value="MFS_dom"/>
</dbReference>
<dbReference type="PROSITE" id="PS00217">
    <property type="entry name" value="SUGAR_TRANSPORT_2"/>
    <property type="match status" value="1"/>
</dbReference>
<dbReference type="PANTHER" id="PTHR48022:SF11">
    <property type="entry name" value="MONOSACCHARIDE TRANSPORTER (HXT8), PUTATIVE (AFU_ORTHOLOGUE AFUA_2G08120)-RELATED"/>
    <property type="match status" value="1"/>
</dbReference>
<sequence length="504" mass="55590">MVEKKRNAYNILIVAFVALGSFAFGYSNTIIGTTLAQPSFISYFGLDKSSNRNEIAGATNGIYTGGGLLGALFASWSAEQLGRKKSIFIGAVLATVGGALQAGCPQHIAAFLIFRFINGLGVGMLLPLVPLYQSEVSPPHSRGMMVGFHGICVTIGYATASWAGFGFYFVDASGAQWRLPLAIQAIPALFCAVGILWMPESPRWLISRERAEEALKIVQRLHRDESDPDDVFAFREYQQIKQQYEIDKHNEVSWKEMFVRASYRKRMIIGAIVMFGSQTTGTTVIANYGPELYSALGFGTTMQLLFSGCYATLALSGNFFNAFTIDKIGRVNALKIGWIGDALALIGECAALSTFERTGSHAAAVASVFFLFLHIALFAFNIDVTTYVYTSEIFPNHIRAKGMSASIVAYWSSLLIYLEVAPTAFADIGWKFYLVFLSLLVCFIIPLFFYFPESKGLSLEEIARLFNDETTDVRLDAPESSQEKVEINKEKELVSQTEHLPPKE</sequence>
<dbReference type="SUPFAM" id="SSF103473">
    <property type="entry name" value="MFS general substrate transporter"/>
    <property type="match status" value="1"/>
</dbReference>
<evidence type="ECO:0000256" key="9">
    <source>
        <dbReference type="SAM" id="Phobius"/>
    </source>
</evidence>
<feature type="transmembrane region" description="Helical" evidence="9">
    <location>
        <begin position="12"/>
        <end position="35"/>
    </location>
</feature>
<evidence type="ECO:0000256" key="8">
    <source>
        <dbReference type="SAM" id="MobiDB-lite"/>
    </source>
</evidence>
<dbReference type="PANTHER" id="PTHR48022">
    <property type="entry name" value="PLASTIDIC GLUCOSE TRANSPORTER 4"/>
    <property type="match status" value="1"/>
</dbReference>
<dbReference type="InterPro" id="IPR005828">
    <property type="entry name" value="MFS_sugar_transport-like"/>
</dbReference>
<dbReference type="VEuPathDB" id="FungiDB:PV06_07233"/>
<keyword evidence="6 9" id="KW-0472">Membrane</keyword>
<feature type="transmembrane region" description="Helical" evidence="9">
    <location>
        <begin position="432"/>
        <end position="451"/>
    </location>
</feature>
<dbReference type="NCBIfam" id="TIGR00879">
    <property type="entry name" value="SP"/>
    <property type="match status" value="1"/>
</dbReference>
<feature type="domain" description="Major facilitator superfamily (MFS) profile" evidence="10">
    <location>
        <begin position="13"/>
        <end position="455"/>
    </location>
</feature>
<evidence type="ECO:0000259" key="10">
    <source>
        <dbReference type="PROSITE" id="PS50850"/>
    </source>
</evidence>